<evidence type="ECO:0000313" key="5">
    <source>
        <dbReference type="WBParaSite" id="nRc.2.0.1.t32759-RA"/>
    </source>
</evidence>
<dbReference type="InterPro" id="IPR036055">
    <property type="entry name" value="LDL_receptor-like_sf"/>
</dbReference>
<accession>A0A915K246</accession>
<comment type="caution">
    <text evidence="2">Lacks conserved residue(s) required for the propagation of feature annotation.</text>
</comment>
<dbReference type="AlphaFoldDB" id="A0A915K246"/>
<sequence>MSSFRIGTLLLVIVFTTVRFDHVTPQTTVSSFYDVACWSGQPNQTLNVSAHVPGTCANQYSFQCTNGTCIDISYWNDCVVDCSDGSDELCSPG</sequence>
<dbReference type="CDD" id="cd00112">
    <property type="entry name" value="LDLa"/>
    <property type="match status" value="1"/>
</dbReference>
<feature type="signal peptide" evidence="3">
    <location>
        <begin position="1"/>
        <end position="20"/>
    </location>
</feature>
<feature type="chain" id="PRO_5038010903" evidence="3">
    <location>
        <begin position="21"/>
        <end position="93"/>
    </location>
</feature>
<dbReference type="SUPFAM" id="SSF57424">
    <property type="entry name" value="LDL receptor-like module"/>
    <property type="match status" value="1"/>
</dbReference>
<evidence type="ECO:0000256" key="3">
    <source>
        <dbReference type="SAM" id="SignalP"/>
    </source>
</evidence>
<organism evidence="4 5">
    <name type="scientific">Romanomermis culicivorax</name>
    <name type="common">Nematode worm</name>
    <dbReference type="NCBI Taxonomy" id="13658"/>
    <lineage>
        <taxon>Eukaryota</taxon>
        <taxon>Metazoa</taxon>
        <taxon>Ecdysozoa</taxon>
        <taxon>Nematoda</taxon>
        <taxon>Enoplea</taxon>
        <taxon>Dorylaimia</taxon>
        <taxon>Mermithida</taxon>
        <taxon>Mermithoidea</taxon>
        <taxon>Mermithidae</taxon>
        <taxon>Romanomermis</taxon>
    </lineage>
</organism>
<dbReference type="Gene3D" id="4.10.400.10">
    <property type="entry name" value="Low-density Lipoprotein Receptor"/>
    <property type="match status" value="1"/>
</dbReference>
<keyword evidence="3" id="KW-0732">Signal</keyword>
<keyword evidence="1 2" id="KW-1015">Disulfide bond</keyword>
<evidence type="ECO:0000256" key="1">
    <source>
        <dbReference type="ARBA" id="ARBA00023157"/>
    </source>
</evidence>
<dbReference type="WBParaSite" id="nRc.2.0.1.t32759-RA">
    <property type="protein sequence ID" value="nRc.2.0.1.t32759-RA"/>
    <property type="gene ID" value="nRc.2.0.1.g32759"/>
</dbReference>
<dbReference type="Proteomes" id="UP000887565">
    <property type="component" value="Unplaced"/>
</dbReference>
<proteinExistence type="predicted"/>
<dbReference type="PROSITE" id="PS50068">
    <property type="entry name" value="LDLRA_2"/>
    <property type="match status" value="1"/>
</dbReference>
<protein>
    <submittedName>
        <fullName evidence="5">Uncharacterized protein</fullName>
    </submittedName>
</protein>
<evidence type="ECO:0000313" key="4">
    <source>
        <dbReference type="Proteomes" id="UP000887565"/>
    </source>
</evidence>
<feature type="disulfide bond" evidence="2">
    <location>
        <begin position="64"/>
        <end position="82"/>
    </location>
</feature>
<dbReference type="SMART" id="SM00192">
    <property type="entry name" value="LDLa"/>
    <property type="match status" value="1"/>
</dbReference>
<reference evidence="5" key="1">
    <citation type="submission" date="2022-11" db="UniProtKB">
        <authorList>
            <consortium name="WormBaseParasite"/>
        </authorList>
    </citation>
    <scope>IDENTIFICATION</scope>
</reference>
<dbReference type="Pfam" id="PF00057">
    <property type="entry name" value="Ldl_recept_a"/>
    <property type="match status" value="1"/>
</dbReference>
<keyword evidence="4" id="KW-1185">Reference proteome</keyword>
<name>A0A915K246_ROMCU</name>
<evidence type="ECO:0000256" key="2">
    <source>
        <dbReference type="PROSITE-ProRule" id="PRU00124"/>
    </source>
</evidence>
<dbReference type="InterPro" id="IPR002172">
    <property type="entry name" value="LDrepeatLR_classA_rpt"/>
</dbReference>